<accession>A0ABD0YIJ1</accession>
<dbReference type="GO" id="GO:0016020">
    <property type="term" value="C:membrane"/>
    <property type="evidence" value="ECO:0007669"/>
    <property type="project" value="UniProtKB-SubCell"/>
</dbReference>
<keyword evidence="8" id="KW-1185">Reference proteome</keyword>
<feature type="domain" description="C2" evidence="6">
    <location>
        <begin position="45"/>
        <end position="187"/>
    </location>
</feature>
<dbReference type="PROSITE" id="PS50004">
    <property type="entry name" value="C2"/>
    <property type="match status" value="1"/>
</dbReference>
<dbReference type="InterPro" id="IPR037721">
    <property type="entry name" value="Ferlin"/>
</dbReference>
<organism evidence="7 8">
    <name type="scientific">Ranatra chinensis</name>
    <dbReference type="NCBI Taxonomy" id="642074"/>
    <lineage>
        <taxon>Eukaryota</taxon>
        <taxon>Metazoa</taxon>
        <taxon>Ecdysozoa</taxon>
        <taxon>Arthropoda</taxon>
        <taxon>Hexapoda</taxon>
        <taxon>Insecta</taxon>
        <taxon>Pterygota</taxon>
        <taxon>Neoptera</taxon>
        <taxon>Paraneoptera</taxon>
        <taxon>Hemiptera</taxon>
        <taxon>Heteroptera</taxon>
        <taxon>Panheteroptera</taxon>
        <taxon>Nepomorpha</taxon>
        <taxon>Nepidae</taxon>
        <taxon>Ranatrinae</taxon>
        <taxon>Ranatra</taxon>
    </lineage>
</organism>
<evidence type="ECO:0000259" key="6">
    <source>
        <dbReference type="PROSITE" id="PS50004"/>
    </source>
</evidence>
<dbReference type="AlphaFoldDB" id="A0ABD0YIJ1"/>
<proteinExistence type="predicted"/>
<name>A0ABD0YIJ1_9HEMI</name>
<evidence type="ECO:0000313" key="7">
    <source>
        <dbReference type="EMBL" id="KAL1131035.1"/>
    </source>
</evidence>
<evidence type="ECO:0000256" key="5">
    <source>
        <dbReference type="ARBA" id="ARBA00023136"/>
    </source>
</evidence>
<sequence>MWHTVPGIGLHIVPEHVEMRTLYHPDKPDIESGKLEMWVDILPQKEAPLPPQVDIKPRKPEDFVLRVIVWKTSKIELVDESLLIGKKHGDILIKGWLLGNDRQQTDVHFVCTTGDALFNWRFIFPFPYIKAEKLMVLNKKAMKQLVEIKKPPILHIEAWDYDRFSLNEYIGNLLITKDFFLLALDKY</sequence>
<keyword evidence="5" id="KW-0472">Membrane</keyword>
<dbReference type="SUPFAM" id="SSF49562">
    <property type="entry name" value="C2 domain (Calcium/lipid-binding domain, CaLB)"/>
    <property type="match status" value="1"/>
</dbReference>
<evidence type="ECO:0000256" key="1">
    <source>
        <dbReference type="ARBA" id="ARBA00004167"/>
    </source>
</evidence>
<dbReference type="EMBL" id="JBFDAA010000007">
    <property type="protein sequence ID" value="KAL1131035.1"/>
    <property type="molecule type" value="Genomic_DNA"/>
</dbReference>
<keyword evidence="3" id="KW-0677">Repeat</keyword>
<reference evidence="7 8" key="1">
    <citation type="submission" date="2024-07" db="EMBL/GenBank/DDBJ databases">
        <title>Chromosome-level genome assembly of the water stick insect Ranatra chinensis (Heteroptera: Nepidae).</title>
        <authorList>
            <person name="Liu X."/>
        </authorList>
    </citation>
    <scope>NUCLEOTIDE SEQUENCE [LARGE SCALE GENOMIC DNA]</scope>
    <source>
        <strain evidence="7">Cailab_2021Rc</strain>
        <tissue evidence="7">Muscle</tissue>
    </source>
</reference>
<keyword evidence="4" id="KW-1133">Transmembrane helix</keyword>
<dbReference type="Gene3D" id="2.60.40.150">
    <property type="entry name" value="C2 domain"/>
    <property type="match status" value="1"/>
</dbReference>
<dbReference type="InterPro" id="IPR000008">
    <property type="entry name" value="C2_dom"/>
</dbReference>
<comment type="caution">
    <text evidence="7">The sequence shown here is derived from an EMBL/GenBank/DDBJ whole genome shotgun (WGS) entry which is preliminary data.</text>
</comment>
<dbReference type="Proteomes" id="UP001558652">
    <property type="component" value="Unassembled WGS sequence"/>
</dbReference>
<dbReference type="PANTHER" id="PTHR12546:SF60">
    <property type="entry name" value="MISFIRE, ISOFORM F"/>
    <property type="match status" value="1"/>
</dbReference>
<evidence type="ECO:0000313" key="8">
    <source>
        <dbReference type="Proteomes" id="UP001558652"/>
    </source>
</evidence>
<dbReference type="InterPro" id="IPR035892">
    <property type="entry name" value="C2_domain_sf"/>
</dbReference>
<keyword evidence="2" id="KW-0812">Transmembrane</keyword>
<evidence type="ECO:0000256" key="4">
    <source>
        <dbReference type="ARBA" id="ARBA00022989"/>
    </source>
</evidence>
<gene>
    <name evidence="7" type="ORF">AAG570_012272</name>
</gene>
<evidence type="ECO:0000256" key="2">
    <source>
        <dbReference type="ARBA" id="ARBA00022692"/>
    </source>
</evidence>
<dbReference type="CDD" id="cd08374">
    <property type="entry name" value="C2F_Ferlin"/>
    <property type="match status" value="1"/>
</dbReference>
<comment type="subcellular location">
    <subcellularLocation>
        <location evidence="1">Membrane</location>
        <topology evidence="1">Single-pass membrane protein</topology>
    </subcellularLocation>
</comment>
<protein>
    <recommendedName>
        <fullName evidence="6">C2 domain-containing protein</fullName>
    </recommendedName>
</protein>
<dbReference type="PANTHER" id="PTHR12546">
    <property type="entry name" value="FER-1-LIKE"/>
    <property type="match status" value="1"/>
</dbReference>
<dbReference type="InterPro" id="IPR037725">
    <property type="entry name" value="C2F_Ferlin"/>
</dbReference>
<evidence type="ECO:0000256" key="3">
    <source>
        <dbReference type="ARBA" id="ARBA00022737"/>
    </source>
</evidence>